<accession>K2G6N8</accession>
<dbReference type="InterPro" id="IPR013320">
    <property type="entry name" value="ConA-like_dom_sf"/>
</dbReference>
<dbReference type="Pfam" id="PF13385">
    <property type="entry name" value="Laminin_G_3"/>
    <property type="match status" value="1"/>
</dbReference>
<reference evidence="1" key="1">
    <citation type="journal article" date="2012" name="Science">
        <title>Fermentation, hydrogen, and sulfur metabolism in multiple uncultivated bacterial phyla.</title>
        <authorList>
            <person name="Wrighton K.C."/>
            <person name="Thomas B.C."/>
            <person name="Sharon I."/>
            <person name="Miller C.S."/>
            <person name="Castelle C.J."/>
            <person name="VerBerkmoes N.C."/>
            <person name="Wilkins M.J."/>
            <person name="Hettich R.L."/>
            <person name="Lipton M.S."/>
            <person name="Williams K.H."/>
            <person name="Long P.E."/>
            <person name="Banfield J.F."/>
        </authorList>
    </citation>
    <scope>NUCLEOTIDE SEQUENCE [LARGE SCALE GENOMIC DNA]</scope>
</reference>
<gene>
    <name evidence="1" type="ORF">ACD_2C00063G0001</name>
</gene>
<evidence type="ECO:0000313" key="1">
    <source>
        <dbReference type="EMBL" id="EKE29997.1"/>
    </source>
</evidence>
<dbReference type="SUPFAM" id="SSF49899">
    <property type="entry name" value="Concanavalin A-like lectins/glucanases"/>
    <property type="match status" value="1"/>
</dbReference>
<name>K2G6N8_9BACT</name>
<organism evidence="1">
    <name type="scientific">uncultured bacterium</name>
    <name type="common">gcode 4</name>
    <dbReference type="NCBI Taxonomy" id="1234023"/>
    <lineage>
        <taxon>Bacteria</taxon>
        <taxon>environmental samples</taxon>
    </lineage>
</organism>
<dbReference type="AlphaFoldDB" id="K2G6N8"/>
<feature type="non-terminal residue" evidence="1">
    <location>
        <position position="1"/>
    </location>
</feature>
<dbReference type="EMBL" id="AMFJ01000063">
    <property type="protein sequence ID" value="EKE29997.1"/>
    <property type="molecule type" value="Genomic_DNA"/>
</dbReference>
<comment type="caution">
    <text evidence="1">The sequence shown here is derived from an EMBL/GenBank/DDBJ whole genome shotgun (WGS) entry which is preliminary data.</text>
</comment>
<proteinExistence type="predicted"/>
<sequence>AVLAATWNALTDLWVWLVKNSLGWGTVSSWGEWWNVATPQDSMTSLLLHWDNIWNPTNFIDSSTAWRTMSFLWNITQQWPSKFWASSLNFDWVWDYLTIPASNDFVFWTWDFTIDFWVYSNAAIRRPIISNRPNWAWSTAMWSVEYYTIANRVEFHDWTTQVLISNTSVPNNTWSHVAVVRSSWTLTIYLNWSAIWSVANSANYSANNMIYIWNDVLPLSDLSWQQFLWSIDELRVSKWIARWTSNFTPPITAY</sequence>
<dbReference type="Gene3D" id="2.60.120.200">
    <property type="match status" value="1"/>
</dbReference>
<protein>
    <submittedName>
        <fullName evidence="1">Uncharacterized protein</fullName>
    </submittedName>
</protein>